<comment type="catalytic activity">
    <reaction evidence="2">
        <text>L-homoserine + acetyl-CoA = O-acetyl-L-homoserine + CoA</text>
        <dbReference type="Rhea" id="RHEA:13701"/>
        <dbReference type="ChEBI" id="CHEBI:57287"/>
        <dbReference type="ChEBI" id="CHEBI:57288"/>
        <dbReference type="ChEBI" id="CHEBI:57476"/>
        <dbReference type="ChEBI" id="CHEBI:57716"/>
        <dbReference type="EC" id="2.3.1.31"/>
    </reaction>
</comment>
<evidence type="ECO:0000256" key="2">
    <source>
        <dbReference type="HAMAP-Rule" id="MF_00296"/>
    </source>
</evidence>
<keyword evidence="2" id="KW-0963">Cytoplasm</keyword>
<comment type="subcellular location">
    <subcellularLocation>
        <location evidence="2">Cytoplasm</location>
    </subcellularLocation>
</comment>
<feature type="active site" evidence="2 3">
    <location>
        <position position="324"/>
    </location>
</feature>
<proteinExistence type="inferred from homology"/>
<name>A0A7W9SVS9_ARMRO</name>
<gene>
    <name evidence="2" type="primary">metXA</name>
    <name evidence="5" type="ORF">HNQ39_005609</name>
</gene>
<dbReference type="HAMAP" id="MF_00296">
    <property type="entry name" value="MetX_acyltransf"/>
    <property type="match status" value="1"/>
</dbReference>
<keyword evidence="2" id="KW-0028">Amino-acid biosynthesis</keyword>
<feature type="active site" description="Nucleophile" evidence="2 3">
    <location>
        <position position="157"/>
    </location>
</feature>
<dbReference type="InterPro" id="IPR000073">
    <property type="entry name" value="AB_hydrolase_1"/>
</dbReference>
<evidence type="ECO:0000313" key="6">
    <source>
        <dbReference type="Proteomes" id="UP000520814"/>
    </source>
</evidence>
<dbReference type="Pfam" id="PF00561">
    <property type="entry name" value="Abhydrolase_1"/>
    <property type="match status" value="1"/>
</dbReference>
<dbReference type="GO" id="GO:0009092">
    <property type="term" value="P:homoserine metabolic process"/>
    <property type="evidence" value="ECO:0007669"/>
    <property type="project" value="TreeGrafter"/>
</dbReference>
<dbReference type="InterPro" id="IPR029058">
    <property type="entry name" value="AB_hydrolase_fold"/>
</dbReference>
<dbReference type="AlphaFoldDB" id="A0A7W9SVS9"/>
<keyword evidence="1 2" id="KW-0808">Transferase</keyword>
<dbReference type="PANTHER" id="PTHR32268">
    <property type="entry name" value="HOMOSERINE O-ACETYLTRANSFERASE"/>
    <property type="match status" value="1"/>
</dbReference>
<feature type="binding site" evidence="2">
    <location>
        <position position="358"/>
    </location>
    <ligand>
        <name>substrate</name>
    </ligand>
</feature>
<keyword evidence="6" id="KW-1185">Reference proteome</keyword>
<dbReference type="PIRSF" id="PIRSF000443">
    <property type="entry name" value="Homoser_Ac_trans"/>
    <property type="match status" value="1"/>
</dbReference>
<comment type="caution">
    <text evidence="2">Lacks conserved residue(s) required for the propagation of feature annotation.</text>
</comment>
<feature type="binding site" evidence="2">
    <location>
        <position position="228"/>
    </location>
    <ligand>
        <name>substrate</name>
    </ligand>
</feature>
<feature type="domain" description="AB hydrolase-1" evidence="4">
    <location>
        <begin position="50"/>
        <end position="363"/>
    </location>
</feature>
<evidence type="ECO:0000259" key="4">
    <source>
        <dbReference type="Pfam" id="PF00561"/>
    </source>
</evidence>
<comment type="function">
    <text evidence="2">Transfers an acetyl group from acetyl-CoA to L-homoserine, forming acetyl-L-homoserine.</text>
</comment>
<protein>
    <recommendedName>
        <fullName evidence="2">Homoserine O-acetyltransferase</fullName>
        <shortName evidence="2">HAT</shortName>
        <ecNumber evidence="2">2.3.1.31</ecNumber>
    </recommendedName>
    <alternativeName>
        <fullName evidence="2">Homoserine transacetylase</fullName>
        <shortName evidence="2">HTA</shortName>
    </alternativeName>
</protein>
<feature type="active site" evidence="2 3">
    <location>
        <position position="357"/>
    </location>
</feature>
<dbReference type="RefSeq" id="WP_184203856.1">
    <property type="nucleotide sequence ID" value="NZ_JACHGW010000008.1"/>
</dbReference>
<evidence type="ECO:0000256" key="3">
    <source>
        <dbReference type="PIRSR" id="PIRSR000443-1"/>
    </source>
</evidence>
<comment type="similarity">
    <text evidence="2">Belongs to the AB hydrolase superfamily. MetX family.</text>
</comment>
<evidence type="ECO:0000256" key="1">
    <source>
        <dbReference type="ARBA" id="ARBA00022679"/>
    </source>
</evidence>
<dbReference type="EMBL" id="JACHGW010000008">
    <property type="protein sequence ID" value="MBB6053767.1"/>
    <property type="molecule type" value="Genomic_DNA"/>
</dbReference>
<dbReference type="InterPro" id="IPR008220">
    <property type="entry name" value="HAT_MetX-like"/>
</dbReference>
<comment type="pathway">
    <text evidence="2">Amino-acid biosynthesis; L-methionine biosynthesis via de novo pathway; O-acetyl-L-homoserine from L-homoserine: step 1/1.</text>
</comment>
<dbReference type="Proteomes" id="UP000520814">
    <property type="component" value="Unassembled WGS sequence"/>
</dbReference>
<dbReference type="NCBIfam" id="TIGR01392">
    <property type="entry name" value="homoserO_Ac_trn"/>
    <property type="match status" value="1"/>
</dbReference>
<dbReference type="GO" id="GO:0005737">
    <property type="term" value="C:cytoplasm"/>
    <property type="evidence" value="ECO:0007669"/>
    <property type="project" value="UniProtKB-SubCell"/>
</dbReference>
<evidence type="ECO:0000313" key="5">
    <source>
        <dbReference type="EMBL" id="MBB6053767.1"/>
    </source>
</evidence>
<dbReference type="Gene3D" id="3.40.50.1820">
    <property type="entry name" value="alpha/beta hydrolase"/>
    <property type="match status" value="1"/>
</dbReference>
<comment type="subunit">
    <text evidence="2">Homodimer.</text>
</comment>
<reference evidence="5 6" key="1">
    <citation type="submission" date="2020-08" db="EMBL/GenBank/DDBJ databases">
        <title>Genomic Encyclopedia of Type Strains, Phase IV (KMG-IV): sequencing the most valuable type-strain genomes for metagenomic binning, comparative biology and taxonomic classification.</title>
        <authorList>
            <person name="Goeker M."/>
        </authorList>
    </citation>
    <scope>NUCLEOTIDE SEQUENCE [LARGE SCALE GENOMIC DNA]</scope>
    <source>
        <strain evidence="5 6">DSM 23562</strain>
    </source>
</reference>
<comment type="caution">
    <text evidence="5">The sequence shown here is derived from an EMBL/GenBank/DDBJ whole genome shotgun (WGS) entry which is preliminary data.</text>
</comment>
<sequence>MSPDEVECSIGLVTKESVTLGEFICENRQTLPEVTVAYEKYGELNAAKDNVILVLHGITGSSHAAGKYDWSNRSLGYWDGFIGPGKVFDTDKYCVIAPNVLGGCRGTTGPSSVNPLTGKPYAMTFPIITVRDMVRVQEQFLREHFGVTELAVVTGGSMGGMQALEWAVIYPERVKNCIPIATSARVGARSIAFNECARRAILLDPKWQRGSYYDSEGGGPDSGLALARMIATITFLTDATMQDMFGRTRTDQESAFRHDLHARFDVERYLHDEGEKLVKRFDANSYLYLSRAIDLHDVSRGYPSLTDALARIQAKCLVIGISSDDLFPVRESHEMIERMQARGVDVTSFIVDSSYGHDAFLVEYRKMLPPLRAFMDGITGG</sequence>
<accession>A0A7W9SVS9</accession>
<organism evidence="5 6">
    <name type="scientific">Armatimonas rosea</name>
    <dbReference type="NCBI Taxonomy" id="685828"/>
    <lineage>
        <taxon>Bacteria</taxon>
        <taxon>Bacillati</taxon>
        <taxon>Armatimonadota</taxon>
        <taxon>Armatimonadia</taxon>
        <taxon>Armatimonadales</taxon>
        <taxon>Armatimonadaceae</taxon>
        <taxon>Armatimonas</taxon>
    </lineage>
</organism>
<dbReference type="UniPathway" id="UPA00051">
    <property type="reaction ID" value="UER00074"/>
</dbReference>
<dbReference type="NCBIfam" id="NF001209">
    <property type="entry name" value="PRK00175.1"/>
    <property type="match status" value="1"/>
</dbReference>
<dbReference type="PANTHER" id="PTHR32268:SF11">
    <property type="entry name" value="HOMOSERINE O-ACETYLTRANSFERASE"/>
    <property type="match status" value="1"/>
</dbReference>
<dbReference type="GO" id="GO:0004414">
    <property type="term" value="F:homoserine O-acetyltransferase activity"/>
    <property type="evidence" value="ECO:0007669"/>
    <property type="project" value="UniProtKB-UniRule"/>
</dbReference>
<keyword evidence="2" id="KW-0486">Methionine biosynthesis</keyword>
<keyword evidence="2 5" id="KW-0012">Acyltransferase</keyword>
<dbReference type="SUPFAM" id="SSF53474">
    <property type="entry name" value="alpha/beta-Hydrolases"/>
    <property type="match status" value="1"/>
</dbReference>
<dbReference type="GO" id="GO:0009086">
    <property type="term" value="P:methionine biosynthetic process"/>
    <property type="evidence" value="ECO:0007669"/>
    <property type="project" value="UniProtKB-UniRule"/>
</dbReference>
<dbReference type="Gene3D" id="1.10.1740.110">
    <property type="match status" value="1"/>
</dbReference>
<dbReference type="EC" id="2.3.1.31" evidence="2"/>